<keyword evidence="1" id="KW-0472">Membrane</keyword>
<keyword evidence="3" id="KW-0012">Acyltransferase</keyword>
<proteinExistence type="predicted"/>
<keyword evidence="1" id="KW-0812">Transmembrane</keyword>
<reference evidence="3 4" key="1">
    <citation type="submission" date="2019-06" db="EMBL/GenBank/DDBJ databases">
        <title>Sequencing the genomes of 1000 actinobacteria strains.</title>
        <authorList>
            <person name="Klenk H.-P."/>
        </authorList>
    </citation>
    <scope>NUCLEOTIDE SEQUENCE [LARGE SCALE GENOMIC DNA]</scope>
    <source>
        <strain evidence="3 4">DSM 18935</strain>
    </source>
</reference>
<dbReference type="RefSeq" id="WP_144855184.1">
    <property type="nucleotide sequence ID" value="NZ_BAAAYT010000002.1"/>
</dbReference>
<dbReference type="InterPro" id="IPR002123">
    <property type="entry name" value="Plipid/glycerol_acylTrfase"/>
</dbReference>
<keyword evidence="1" id="KW-1133">Transmembrane helix</keyword>
<dbReference type="SUPFAM" id="SSF69593">
    <property type="entry name" value="Glycerol-3-phosphate (1)-acyltransferase"/>
    <property type="match status" value="1"/>
</dbReference>
<dbReference type="SMART" id="SM00563">
    <property type="entry name" value="PlsC"/>
    <property type="match status" value="1"/>
</dbReference>
<dbReference type="GO" id="GO:0016746">
    <property type="term" value="F:acyltransferase activity"/>
    <property type="evidence" value="ECO:0007669"/>
    <property type="project" value="UniProtKB-KW"/>
</dbReference>
<organism evidence="3 4">
    <name type="scientific">Marihabitans asiaticum</name>
    <dbReference type="NCBI Taxonomy" id="415218"/>
    <lineage>
        <taxon>Bacteria</taxon>
        <taxon>Bacillati</taxon>
        <taxon>Actinomycetota</taxon>
        <taxon>Actinomycetes</taxon>
        <taxon>Micrococcales</taxon>
        <taxon>Intrasporangiaceae</taxon>
        <taxon>Marihabitans</taxon>
    </lineage>
</organism>
<evidence type="ECO:0000256" key="1">
    <source>
        <dbReference type="SAM" id="Phobius"/>
    </source>
</evidence>
<evidence type="ECO:0000259" key="2">
    <source>
        <dbReference type="SMART" id="SM00563"/>
    </source>
</evidence>
<name>A0A560WGT0_9MICO</name>
<gene>
    <name evidence="3" type="ORF">FB557_0423</name>
</gene>
<dbReference type="AlphaFoldDB" id="A0A560WGT0"/>
<dbReference type="Proteomes" id="UP000315628">
    <property type="component" value="Unassembled WGS sequence"/>
</dbReference>
<keyword evidence="3" id="KW-0808">Transferase</keyword>
<comment type="caution">
    <text evidence="3">The sequence shown here is derived from an EMBL/GenBank/DDBJ whole genome shotgun (WGS) entry which is preliminary data.</text>
</comment>
<evidence type="ECO:0000313" key="4">
    <source>
        <dbReference type="Proteomes" id="UP000315628"/>
    </source>
</evidence>
<dbReference type="OrthoDB" id="7054180at2"/>
<evidence type="ECO:0000313" key="3">
    <source>
        <dbReference type="EMBL" id="TWD16877.1"/>
    </source>
</evidence>
<sequence>MKVAPPPYWLQVVLRVLWPGVAVVLTALALPVIALGLLLWPVDRRLRLVRVTFLAIYFIWEDVGAVGQCLWLSARSPRGWSPTWVADHEAIIRDALDNFFRTARHWVGFRVDVDRTLDLGDEDAPVIVLSRHGGPADSLALAWLLTSHGGRVPRIVLAAGLLWDPGIAMVLRRLRAYFVPSRSGAGDDRTKGVTQLARRLAPRDALLIFPEGRNWTVHRQRAEVARLTEAGETERAERAGRWPWLLPHRPRGVQTLLTARPDAGVTVIAHTGLELLDSPLAIWRAIPFDREQGLRVRSWHYPPEEVPRDPDAIETWLDERWTQINDWIASHHR</sequence>
<feature type="domain" description="Phospholipid/glycerol acyltransferase" evidence="2">
    <location>
        <begin position="126"/>
        <end position="273"/>
    </location>
</feature>
<dbReference type="EMBL" id="VIUW01000001">
    <property type="protein sequence ID" value="TWD16877.1"/>
    <property type="molecule type" value="Genomic_DNA"/>
</dbReference>
<dbReference type="Pfam" id="PF01553">
    <property type="entry name" value="Acyltransferase"/>
    <property type="match status" value="1"/>
</dbReference>
<feature type="transmembrane region" description="Helical" evidence="1">
    <location>
        <begin position="16"/>
        <end position="40"/>
    </location>
</feature>
<accession>A0A560WGT0</accession>
<protein>
    <submittedName>
        <fullName evidence="3">Acyltransferase-like protein</fullName>
    </submittedName>
</protein>
<keyword evidence="4" id="KW-1185">Reference proteome</keyword>